<evidence type="ECO:0000256" key="1">
    <source>
        <dbReference type="ARBA" id="ARBA00004496"/>
    </source>
</evidence>
<evidence type="ECO:0000313" key="8">
    <source>
        <dbReference type="Proteomes" id="UP000037515"/>
    </source>
</evidence>
<dbReference type="EMBL" id="LHPJ01000002">
    <property type="protein sequence ID" value="KOO05063.1"/>
    <property type="molecule type" value="Genomic_DNA"/>
</dbReference>
<dbReference type="AlphaFoldDB" id="A0A0M0HTV9"/>
<dbReference type="GO" id="GO:0005886">
    <property type="term" value="C:plasma membrane"/>
    <property type="evidence" value="ECO:0007669"/>
    <property type="project" value="TreeGrafter"/>
</dbReference>
<dbReference type="GO" id="GO:0009297">
    <property type="term" value="P:pilus assembly"/>
    <property type="evidence" value="ECO:0007669"/>
    <property type="project" value="InterPro"/>
</dbReference>
<dbReference type="SUPFAM" id="SSF52540">
    <property type="entry name" value="P-loop containing nucleoside triphosphate hydrolases"/>
    <property type="match status" value="1"/>
</dbReference>
<dbReference type="InterPro" id="IPR013374">
    <property type="entry name" value="ATPase_typ4_pilus-assembl_PilB"/>
</dbReference>
<comment type="caution">
    <text evidence="7">The sequence shown here is derived from an EMBL/GenBank/DDBJ whole genome shotgun (WGS) entry which is preliminary data.</text>
</comment>
<keyword evidence="4" id="KW-0547">Nucleotide-binding</keyword>
<accession>A0A0M0HTV9</accession>
<dbReference type="InterPro" id="IPR027417">
    <property type="entry name" value="P-loop_NTPase"/>
</dbReference>
<dbReference type="SUPFAM" id="SSF160246">
    <property type="entry name" value="EspE N-terminal domain-like"/>
    <property type="match status" value="1"/>
</dbReference>
<dbReference type="RefSeq" id="WP_053394196.1">
    <property type="nucleotide sequence ID" value="NZ_LHPJ01000002.1"/>
</dbReference>
<dbReference type="Gene3D" id="3.30.450.90">
    <property type="match status" value="1"/>
</dbReference>
<dbReference type="CDD" id="cd01129">
    <property type="entry name" value="PulE-GspE-like"/>
    <property type="match status" value="1"/>
</dbReference>
<evidence type="ECO:0000256" key="3">
    <source>
        <dbReference type="ARBA" id="ARBA00022490"/>
    </source>
</evidence>
<feature type="domain" description="Bacterial type II secretion system protein E" evidence="6">
    <location>
        <begin position="383"/>
        <end position="397"/>
    </location>
</feature>
<dbReference type="GO" id="GO:0016887">
    <property type="term" value="F:ATP hydrolysis activity"/>
    <property type="evidence" value="ECO:0007669"/>
    <property type="project" value="InterPro"/>
</dbReference>
<comment type="similarity">
    <text evidence="2">Belongs to the GSP E family.</text>
</comment>
<dbReference type="Pfam" id="PF00437">
    <property type="entry name" value="T2SSE"/>
    <property type="match status" value="1"/>
</dbReference>
<dbReference type="FunFam" id="3.40.50.300:FF:000398">
    <property type="entry name" value="Type IV pilus assembly ATPase PilB"/>
    <property type="match status" value="1"/>
</dbReference>
<name>A0A0M0HTV9_VIBNE</name>
<dbReference type="FunFam" id="3.30.450.90:FF:000001">
    <property type="entry name" value="Type II secretion system ATPase GspE"/>
    <property type="match status" value="1"/>
</dbReference>
<dbReference type="InterPro" id="IPR007831">
    <property type="entry name" value="T2SS_GspE_N"/>
</dbReference>
<dbReference type="GO" id="GO:0005524">
    <property type="term" value="F:ATP binding"/>
    <property type="evidence" value="ECO:0007669"/>
    <property type="project" value="UniProtKB-KW"/>
</dbReference>
<dbReference type="PANTHER" id="PTHR30258:SF1">
    <property type="entry name" value="PROTEIN TRANSPORT PROTEIN HOFB HOMOLOG"/>
    <property type="match status" value="1"/>
</dbReference>
<keyword evidence="5" id="KW-0067">ATP-binding</keyword>
<dbReference type="Gene3D" id="3.30.300.160">
    <property type="entry name" value="Type II secretion system, protein E, N-terminal domain"/>
    <property type="match status" value="1"/>
</dbReference>
<evidence type="ECO:0000256" key="2">
    <source>
        <dbReference type="ARBA" id="ARBA00006611"/>
    </source>
</evidence>
<dbReference type="InterPro" id="IPR037257">
    <property type="entry name" value="T2SS_E_N_sf"/>
</dbReference>
<dbReference type="PATRIC" id="fig|693.5.peg.491"/>
<reference evidence="8" key="1">
    <citation type="submission" date="2015-08" db="EMBL/GenBank/DDBJ databases">
        <title>Vibrio galatheae sp. nov., a novel member of the Vibrionaceae family isolated from the Solomon Islands.</title>
        <authorList>
            <person name="Giubergia S."/>
            <person name="Machado H."/>
            <person name="Mateiu R.V."/>
            <person name="Gram L."/>
        </authorList>
    </citation>
    <scope>NUCLEOTIDE SEQUENCE [LARGE SCALE GENOMIC DNA]</scope>
    <source>
        <strain evidence="8">DSM 19584</strain>
    </source>
</reference>
<dbReference type="PANTHER" id="PTHR30258">
    <property type="entry name" value="TYPE II SECRETION SYSTEM PROTEIN GSPE-RELATED"/>
    <property type="match status" value="1"/>
</dbReference>
<evidence type="ECO:0000256" key="4">
    <source>
        <dbReference type="ARBA" id="ARBA00022741"/>
    </source>
</evidence>
<dbReference type="NCBIfam" id="TIGR02538">
    <property type="entry name" value="type_IV_pilB"/>
    <property type="match status" value="1"/>
</dbReference>
<evidence type="ECO:0000259" key="6">
    <source>
        <dbReference type="PROSITE" id="PS00662"/>
    </source>
</evidence>
<organism evidence="7 8">
    <name type="scientific">Vibrio nereis</name>
    <dbReference type="NCBI Taxonomy" id="693"/>
    <lineage>
        <taxon>Bacteria</taxon>
        <taxon>Pseudomonadati</taxon>
        <taxon>Pseudomonadota</taxon>
        <taxon>Gammaproteobacteria</taxon>
        <taxon>Vibrionales</taxon>
        <taxon>Vibrionaceae</taxon>
        <taxon>Vibrio</taxon>
    </lineage>
</organism>
<comment type="subcellular location">
    <subcellularLocation>
        <location evidence="1">Cytoplasm</location>
    </subcellularLocation>
</comment>
<dbReference type="Pfam" id="PF05157">
    <property type="entry name" value="MshEN"/>
    <property type="match status" value="1"/>
</dbReference>
<dbReference type="InterPro" id="IPR001482">
    <property type="entry name" value="T2SS/T4SS_dom"/>
</dbReference>
<dbReference type="STRING" id="693.AKJ17_02415"/>
<keyword evidence="8" id="KW-1185">Reference proteome</keyword>
<dbReference type="GO" id="GO:0005737">
    <property type="term" value="C:cytoplasm"/>
    <property type="evidence" value="ECO:0007669"/>
    <property type="project" value="UniProtKB-SubCell"/>
</dbReference>
<dbReference type="OrthoDB" id="9804785at2"/>
<keyword evidence="3" id="KW-0963">Cytoplasm</keyword>
<dbReference type="Proteomes" id="UP000037515">
    <property type="component" value="Unassembled WGS sequence"/>
</dbReference>
<protein>
    <submittedName>
        <fullName evidence="7">General secretion pathway protein GspE</fullName>
    </submittedName>
</protein>
<gene>
    <name evidence="7" type="ORF">AKJ17_02415</name>
</gene>
<sequence>MLKGLCSILRQSSHLDSKQELQVIEHTQASGQTVPEALIYLNIFDSNELTRQLSNILNLPKTNISHFNYSKLCSQLGLRELITRSYALPLEKSGNVLTVAVADPSDTDIEDDFRFATGLQVELVLADFKELQGAIRKLYGKSISGSQDSKKEISEQELANLVDVADDEISSIEDLSQDDAPVSRYINQILLDAVRKGASDIHFEPYEEYYRVRLRCDGILIEIQQPAHHLSRRLSARIKILSKLDISERRLPQDGRIKLRLNQDTAIDMRVSTLPTLWGEKIVLRLLDSSEANLNIDVLGYNDQQKELYLQALKKPQGMILMTGPTGSGKTVSLYTGLRILNTPEVNIATAEDPVEINLPGINQVQVQPQIGFGFAQALRAFLRQDPDIVMVGEIRDFETAEIAVKAAQTGHLVLSTLHTNSASESVVRLSNMGIESFNVASSLSLIIAQRLARRLCSHCKDPYAPPPEVAERFGLDTSATVYQASPHGCSECNNGYSGRVGIYEVMNFTPSLSQAVAEGANIQSIEKLARQEGMKTLKESGIEKMLQGVTSLQELQRVLYL</sequence>
<evidence type="ECO:0000313" key="7">
    <source>
        <dbReference type="EMBL" id="KOO05063.1"/>
    </source>
</evidence>
<evidence type="ECO:0000256" key="5">
    <source>
        <dbReference type="ARBA" id="ARBA00022840"/>
    </source>
</evidence>
<dbReference type="PROSITE" id="PS00662">
    <property type="entry name" value="T2SP_E"/>
    <property type="match status" value="1"/>
</dbReference>
<dbReference type="Gene3D" id="3.40.50.300">
    <property type="entry name" value="P-loop containing nucleotide triphosphate hydrolases"/>
    <property type="match status" value="1"/>
</dbReference>
<proteinExistence type="inferred from homology"/>